<name>A0A2W2BM99_9HYPH</name>
<comment type="caution">
    <text evidence="3">The sequence shown here is derived from an EMBL/GenBank/DDBJ whole genome shotgun (WGS) entry which is preliminary data.</text>
</comment>
<evidence type="ECO:0008006" key="5">
    <source>
        <dbReference type="Google" id="ProtNLM"/>
    </source>
</evidence>
<feature type="transmembrane region" description="Helical" evidence="1">
    <location>
        <begin position="103"/>
        <end position="126"/>
    </location>
</feature>
<evidence type="ECO:0000256" key="2">
    <source>
        <dbReference type="SAM" id="SignalP"/>
    </source>
</evidence>
<gene>
    <name evidence="3" type="ORF">DK847_11030</name>
</gene>
<dbReference type="AlphaFoldDB" id="A0A2W2BM99"/>
<proteinExistence type="predicted"/>
<keyword evidence="1" id="KW-1133">Transmembrane helix</keyword>
<keyword evidence="1" id="KW-0472">Membrane</keyword>
<keyword evidence="4" id="KW-1185">Reference proteome</keyword>
<dbReference type="EMBL" id="QKVK01000004">
    <property type="protein sequence ID" value="PZF76977.1"/>
    <property type="molecule type" value="Genomic_DNA"/>
</dbReference>
<evidence type="ECO:0000313" key="3">
    <source>
        <dbReference type="EMBL" id="PZF76977.1"/>
    </source>
</evidence>
<evidence type="ECO:0000256" key="1">
    <source>
        <dbReference type="SAM" id="Phobius"/>
    </source>
</evidence>
<feature type="chain" id="PRO_5016016625" description="DUF998 domain-containing protein" evidence="2">
    <location>
        <begin position="17"/>
        <end position="255"/>
    </location>
</feature>
<protein>
    <recommendedName>
        <fullName evidence="5">DUF998 domain-containing protein</fullName>
    </recommendedName>
</protein>
<dbReference type="Proteomes" id="UP000248795">
    <property type="component" value="Unassembled WGS sequence"/>
</dbReference>
<reference evidence="4" key="1">
    <citation type="submission" date="2018-06" db="EMBL/GenBank/DDBJ databases">
        <title>Aestuariibacter litoralis strain KCTC 52945T.</title>
        <authorList>
            <person name="Li X."/>
            <person name="Salam N."/>
            <person name="Li J.-L."/>
            <person name="Chen Y.-M."/>
            <person name="Yang Z.-W."/>
            <person name="Zhang L.-Y."/>
            <person name="Han M.-X."/>
            <person name="Xiao M."/>
            <person name="Li W.-J."/>
        </authorList>
    </citation>
    <scope>NUCLEOTIDE SEQUENCE [LARGE SCALE GENOMIC DNA]</scope>
    <source>
        <strain evidence="4">KCTC 52945</strain>
    </source>
</reference>
<keyword evidence="2" id="KW-0732">Signal</keyword>
<organism evidence="3 4">
    <name type="scientific">Aestuariivirga litoralis</name>
    <dbReference type="NCBI Taxonomy" id="2650924"/>
    <lineage>
        <taxon>Bacteria</taxon>
        <taxon>Pseudomonadati</taxon>
        <taxon>Pseudomonadota</taxon>
        <taxon>Alphaproteobacteria</taxon>
        <taxon>Hyphomicrobiales</taxon>
        <taxon>Aestuariivirgaceae</taxon>
        <taxon>Aestuariivirga</taxon>
    </lineage>
</organism>
<feature type="signal peptide" evidence="2">
    <location>
        <begin position="1"/>
        <end position="16"/>
    </location>
</feature>
<keyword evidence="1" id="KW-0812">Transmembrane</keyword>
<feature type="transmembrane region" description="Helical" evidence="1">
    <location>
        <begin position="178"/>
        <end position="197"/>
    </location>
</feature>
<feature type="transmembrane region" description="Helical" evidence="1">
    <location>
        <begin position="138"/>
        <end position="157"/>
    </location>
</feature>
<evidence type="ECO:0000313" key="4">
    <source>
        <dbReference type="Proteomes" id="UP000248795"/>
    </source>
</evidence>
<sequence length="255" mass="27078">MRAVLMANGTSSQSLAALAFRAGPVTSAGAILWVHGDNIARHSENYVKAPPTISHALLDPAIADPFAWAMIVSAVFLSFAIVQVVSTLYRIVAATARGRVGNLLLLAVITLCEAVAVAGMIVLSQYTGNIDSHLHDVGSYMLFFGHAFGIGLSGVLIRRLLASAPGSDALMQLRRNPRNALAIALLSALYGVIYFGGKLLPDEYFFWQRALLSGTEVVVILSFLAYLSSFWPMVRMSRQAAGAARATAAAARAEG</sequence>
<feature type="transmembrane region" description="Helical" evidence="1">
    <location>
        <begin position="66"/>
        <end position="91"/>
    </location>
</feature>
<feature type="transmembrane region" description="Helical" evidence="1">
    <location>
        <begin position="217"/>
        <end position="234"/>
    </location>
</feature>
<accession>A0A2W2BM99</accession>